<protein>
    <submittedName>
        <fullName evidence="2">Aminotransferase-like protein</fullName>
    </submittedName>
</protein>
<accession>Q94IX6</accession>
<keyword evidence="2" id="KW-0032">Aminotransferase</keyword>
<feature type="region of interest" description="Disordered" evidence="1">
    <location>
        <begin position="85"/>
        <end position="108"/>
    </location>
</feature>
<organism evidence="2">
    <name type="scientific">Oryza sativa subsp. japonica</name>
    <name type="common">Rice</name>
    <dbReference type="NCBI Taxonomy" id="39947"/>
    <lineage>
        <taxon>Eukaryota</taxon>
        <taxon>Viridiplantae</taxon>
        <taxon>Streptophyta</taxon>
        <taxon>Embryophyta</taxon>
        <taxon>Tracheophyta</taxon>
        <taxon>Spermatophyta</taxon>
        <taxon>Magnoliopsida</taxon>
        <taxon>Liliopsida</taxon>
        <taxon>Poales</taxon>
        <taxon>Poaceae</taxon>
        <taxon>BOP clade</taxon>
        <taxon>Oryzoideae</taxon>
        <taxon>Oryzeae</taxon>
        <taxon>Oryzinae</taxon>
        <taxon>Oryza</taxon>
        <taxon>Oryza sativa</taxon>
    </lineage>
</organism>
<dbReference type="Proteomes" id="UP000817658">
    <property type="component" value="Chromosome 1"/>
</dbReference>
<dbReference type="AlphaFoldDB" id="Q94IX6"/>
<gene>
    <name evidence="2" type="primary">P0489E06.23</name>
</gene>
<evidence type="ECO:0000313" key="2">
    <source>
        <dbReference type="EMBL" id="BAB55787.1"/>
    </source>
</evidence>
<dbReference type="GO" id="GO:0008483">
    <property type="term" value="F:transaminase activity"/>
    <property type="evidence" value="ECO:0007669"/>
    <property type="project" value="UniProtKB-KW"/>
</dbReference>
<evidence type="ECO:0000256" key="1">
    <source>
        <dbReference type="SAM" id="MobiDB-lite"/>
    </source>
</evidence>
<name>Q94IX6_ORYSJ</name>
<dbReference type="EMBL" id="AP003143">
    <property type="protein sequence ID" value="BAB55787.1"/>
    <property type="molecule type" value="Genomic_DNA"/>
</dbReference>
<keyword evidence="2" id="KW-0808">Transferase</keyword>
<proteinExistence type="predicted"/>
<sequence>MLRCELAMDTGLLATSVPESVASPTSPTCGCAMSLSFSSNNRIIISIHFKYQPLSPKNLTPFSSVFTAEASSVLSLFGDPLGARSDPQAIPSPARSPPTAMSSSASPSAAPSAEYAEHLSNLVAIPSLSHENYYFLGPVGNPDPTEFIIGETNRIPFRLANPDLANSAKDEPLMASASYFWSNTINAFLFNQVPMTPTLIDITMITGLDVTSSANPMSPNTKNQYDFRTKSIEVYNYTHKTQPHDTFPCADMPPRHTGKRP</sequence>
<reference evidence="2" key="1">
    <citation type="journal article" date="2002" name="Nature">
        <title>The genome sequence and structure of rice chromosome 1.</title>
        <authorList>
            <person name="Sasaki T."/>
            <person name="Matsumoto T."/>
            <person name="Yamamoto K."/>
            <person name="Sakata K."/>
            <person name="Baba T."/>
            <person name="Katayose Y."/>
            <person name="Wu J."/>
            <person name="Niimura Y."/>
            <person name="Cheng Z."/>
            <person name="Nagamura Y."/>
            <person name="Antonio B.A."/>
            <person name="Kanamori H."/>
            <person name="Hosokawa S."/>
            <person name="Masukawa M."/>
            <person name="Arikawa K."/>
            <person name="Chiden Y."/>
            <person name="Hayashi M."/>
            <person name="Okamoto M."/>
            <person name="Ando T."/>
            <person name="Aoki H."/>
            <person name="Arita K."/>
            <person name="Hamada M."/>
            <person name="Harada C."/>
            <person name="Hijishita S."/>
            <person name="Honda M."/>
            <person name="Ichikawa Y."/>
            <person name="Idonuma A."/>
            <person name="Iijima M."/>
            <person name="Ikeda M."/>
            <person name="Ikeno M."/>
            <person name="Itoh S."/>
            <person name="Itoh T."/>
            <person name="Itoh Y."/>
            <person name="Itoh Y."/>
            <person name="Iwabuchi A."/>
            <person name="Kamiya K."/>
            <person name="Karasawa W."/>
            <person name="Katagiri S."/>
            <person name="Kikuta A."/>
            <person name="Kobayashi N."/>
            <person name="Kono I."/>
            <person name="Machita K."/>
            <person name="Maehara T."/>
            <person name="Mizuno H."/>
            <person name="Mizubayashi T."/>
            <person name="Mukai Y."/>
            <person name="Nagasaki H."/>
            <person name="Nakashima M."/>
            <person name="Nakama Y."/>
            <person name="Nakamichi Y."/>
            <person name="Nakamura M."/>
            <person name="Namiki N."/>
            <person name="Negishi M."/>
            <person name="Ohta I."/>
            <person name="Ono N."/>
            <person name="Saji S."/>
            <person name="Sakai K."/>
            <person name="Shibata M."/>
            <person name="Shimokawa T."/>
            <person name="Shomura A."/>
            <person name="Song J."/>
            <person name="Takazaki Y."/>
            <person name="Terasawa K."/>
            <person name="Tsuji K."/>
            <person name="Waki K."/>
            <person name="Yamagata H."/>
            <person name="Yamane H."/>
            <person name="Yoshiki S."/>
            <person name="Yoshihara R."/>
            <person name="Yukawa K."/>
            <person name="Zhong H."/>
            <person name="Iwama H."/>
            <person name="Endo T."/>
            <person name="Ito H."/>
            <person name="Hahn J.H."/>
            <person name="Kim H.I."/>
            <person name="Eun M.Y."/>
            <person name="Yano M."/>
            <person name="Jiang J."/>
            <person name="Gojobori T."/>
        </authorList>
    </citation>
    <scope>NUCLEOTIDE SEQUENCE [LARGE SCALE GENOMIC DNA]</scope>
</reference>
<feature type="compositionally biased region" description="Low complexity" evidence="1">
    <location>
        <begin position="91"/>
        <end position="108"/>
    </location>
</feature>